<evidence type="ECO:0000313" key="2">
    <source>
        <dbReference type="EMBL" id="EFM64329.1"/>
    </source>
</evidence>
<dbReference type="OrthoDB" id="9809324at2"/>
<evidence type="ECO:0000313" key="3">
    <source>
        <dbReference type="Proteomes" id="UP000003244"/>
    </source>
</evidence>
<dbReference type="InterPro" id="IPR027417">
    <property type="entry name" value="P-loop_NTPase"/>
</dbReference>
<dbReference type="STRING" id="596315.HMPREF0634_0246"/>
<dbReference type="GeneID" id="84801028"/>
<organism evidence="2 3">
    <name type="scientific">Peptostreptococcus stomatis DSM 17678</name>
    <dbReference type="NCBI Taxonomy" id="596315"/>
    <lineage>
        <taxon>Bacteria</taxon>
        <taxon>Bacillati</taxon>
        <taxon>Bacillota</taxon>
        <taxon>Clostridia</taxon>
        <taxon>Peptostreptococcales</taxon>
        <taxon>Peptostreptococcaceae</taxon>
        <taxon>Peptostreptococcus</taxon>
    </lineage>
</organism>
<dbReference type="GO" id="GO:0016887">
    <property type="term" value="F:ATP hydrolysis activity"/>
    <property type="evidence" value="ECO:0007669"/>
    <property type="project" value="InterPro"/>
</dbReference>
<dbReference type="Pfam" id="PF13304">
    <property type="entry name" value="AAA_21"/>
    <property type="match status" value="1"/>
</dbReference>
<accession>E0E430</accession>
<dbReference type="EMBL" id="ADGQ01000061">
    <property type="protein sequence ID" value="EFM64329.1"/>
    <property type="molecule type" value="Genomic_DNA"/>
</dbReference>
<dbReference type="RefSeq" id="WP_007790221.1">
    <property type="nucleotide sequence ID" value="NZ_ADGQ01000061.1"/>
</dbReference>
<dbReference type="GO" id="GO:0005524">
    <property type="term" value="F:ATP binding"/>
    <property type="evidence" value="ECO:0007669"/>
    <property type="project" value="InterPro"/>
</dbReference>
<dbReference type="AlphaFoldDB" id="E0E430"/>
<dbReference type="Proteomes" id="UP000003244">
    <property type="component" value="Unassembled WGS sequence"/>
</dbReference>
<keyword evidence="3" id="KW-1185">Reference proteome</keyword>
<protein>
    <recommendedName>
        <fullName evidence="1">ATPase AAA-type core domain-containing protein</fullName>
    </recommendedName>
</protein>
<evidence type="ECO:0000259" key="1">
    <source>
        <dbReference type="Pfam" id="PF13304"/>
    </source>
</evidence>
<dbReference type="PANTHER" id="PTHR40396:SF1">
    <property type="entry name" value="ATPASE AAA-TYPE CORE DOMAIN-CONTAINING PROTEIN"/>
    <property type="match status" value="1"/>
</dbReference>
<proteinExistence type="predicted"/>
<dbReference type="eggNOG" id="COG1106">
    <property type="taxonomic scope" value="Bacteria"/>
</dbReference>
<dbReference type="SUPFAM" id="SSF52540">
    <property type="entry name" value="P-loop containing nucleoside triphosphate hydrolases"/>
    <property type="match status" value="1"/>
</dbReference>
<reference evidence="2 3" key="1">
    <citation type="submission" date="2010-08" db="EMBL/GenBank/DDBJ databases">
        <authorList>
            <person name="Harkins D.M."/>
            <person name="Madupu R."/>
            <person name="Durkin A.S."/>
            <person name="Torralba M."/>
            <person name="Methe B."/>
            <person name="Sutton G.G."/>
            <person name="Nelson K.E."/>
        </authorList>
    </citation>
    <scope>NUCLEOTIDE SEQUENCE [LARGE SCALE GENOMIC DNA]</scope>
    <source>
        <strain evidence="2 3">DSM 17678</strain>
    </source>
</reference>
<sequence>MLIDFSIENYLSIKNRLNFSLIESDDEEGSKIKIHRPNSYLNLLPAITIYGFNASGKSNFLKALDMAKTQIVFSKISNPEKLGIDIFQYKPFKLSDAYRDKPTSYQLRAIVDKCIYDYQVKYDKNSIIYERLSSFDSEENHNLLIDRTYNDFTLDVKIDRDVVKKIMGSNISKRPLIGSVGIFDKRVENFIDWVENDLIIIKNNFDSRENIQKTTRYLLEKGDIFHAKLLRMLSDINYSNISSIQTQTLSQALQDSDIDDTIKNEMRESTLYSNIRQKSGGPDDVDCETMTLNTFKKGIDMEGNSKDIVFNLFEESEGTIKIYALYAYIYDALYNGKTLVIDEMTSYIHPVVSQYIIGLFQNPVENRSGQLITTTHTTDLLEMKSLRRDQVYITDMDFNETTIYSLADIMDVSRSENFRNAYLAGKYGGLNYFRRELND</sequence>
<name>E0E430_9FIRM</name>
<dbReference type="InterPro" id="IPR003959">
    <property type="entry name" value="ATPase_AAA_core"/>
</dbReference>
<gene>
    <name evidence="2" type="ORF">HMPREF0634_0246</name>
</gene>
<dbReference type="PANTHER" id="PTHR40396">
    <property type="entry name" value="ATPASE-LIKE PROTEIN"/>
    <property type="match status" value="1"/>
</dbReference>
<dbReference type="Gene3D" id="3.40.50.300">
    <property type="entry name" value="P-loop containing nucleotide triphosphate hydrolases"/>
    <property type="match status" value="1"/>
</dbReference>
<comment type="caution">
    <text evidence="2">The sequence shown here is derived from an EMBL/GenBank/DDBJ whole genome shotgun (WGS) entry which is preliminary data.</text>
</comment>
<feature type="domain" description="ATPase AAA-type core" evidence="1">
    <location>
        <begin position="49"/>
        <end position="378"/>
    </location>
</feature>